<protein>
    <submittedName>
        <fullName evidence="2">Uncharacterized protein</fullName>
    </submittedName>
</protein>
<sequence>MAGGNKARKLTFVISVYLALPITLVLTGLAFWMVGVENATLILQSAESPDGRYRAEVVREDPGASSSYNFMVRLTPANLTSLGEKLRLLPFGPQYIALNVHHEPDQLTVRWSSTEQLIILCNGCNGAIPGRTKWRNIQLDYEFR</sequence>
<evidence type="ECO:0000256" key="1">
    <source>
        <dbReference type="SAM" id="Phobius"/>
    </source>
</evidence>
<dbReference type="EMBL" id="CP030840">
    <property type="protein sequence ID" value="AXC14334.1"/>
    <property type="molecule type" value="Genomic_DNA"/>
</dbReference>
<keyword evidence="1" id="KW-0812">Transmembrane</keyword>
<proteinExistence type="predicted"/>
<keyword evidence="1" id="KW-1133">Transmembrane helix</keyword>
<evidence type="ECO:0000313" key="2">
    <source>
        <dbReference type="EMBL" id="AXC14334.1"/>
    </source>
</evidence>
<organism evidence="2 3">
    <name type="scientific">Acidisarcina polymorpha</name>
    <dbReference type="NCBI Taxonomy" id="2211140"/>
    <lineage>
        <taxon>Bacteria</taxon>
        <taxon>Pseudomonadati</taxon>
        <taxon>Acidobacteriota</taxon>
        <taxon>Terriglobia</taxon>
        <taxon>Terriglobales</taxon>
        <taxon>Acidobacteriaceae</taxon>
        <taxon>Acidisarcina</taxon>
    </lineage>
</organism>
<reference evidence="2 3" key="1">
    <citation type="journal article" date="2018" name="Front. Microbiol.">
        <title>Hydrolytic Capabilities as a Key to Environmental Success: Chitinolytic and Cellulolytic Acidobacteria From Acidic Sub-arctic Soils and Boreal Peatlands.</title>
        <authorList>
            <person name="Belova S.E."/>
            <person name="Ravin N.V."/>
            <person name="Pankratov T.A."/>
            <person name="Rakitin A.L."/>
            <person name="Ivanova A.A."/>
            <person name="Beletsky A.V."/>
            <person name="Mardanov A.V."/>
            <person name="Sinninghe Damste J.S."/>
            <person name="Dedysh S.N."/>
        </authorList>
    </citation>
    <scope>NUCLEOTIDE SEQUENCE [LARGE SCALE GENOMIC DNA]</scope>
    <source>
        <strain evidence="2 3">SBC82</strain>
    </source>
</reference>
<dbReference type="AlphaFoldDB" id="A0A2Z5G6N8"/>
<dbReference type="OrthoDB" id="10017302at2"/>
<accession>A0A2Z5G6N8</accession>
<dbReference type="RefSeq" id="WP_114209136.1">
    <property type="nucleotide sequence ID" value="NZ_CP030840.1"/>
</dbReference>
<gene>
    <name evidence="2" type="ORF">ACPOL_5078</name>
</gene>
<dbReference type="Proteomes" id="UP000253606">
    <property type="component" value="Chromosome"/>
</dbReference>
<keyword evidence="3" id="KW-1185">Reference proteome</keyword>
<feature type="transmembrane region" description="Helical" evidence="1">
    <location>
        <begin position="12"/>
        <end position="34"/>
    </location>
</feature>
<dbReference type="KEGG" id="abas:ACPOL_5078"/>
<evidence type="ECO:0000313" key="3">
    <source>
        <dbReference type="Proteomes" id="UP000253606"/>
    </source>
</evidence>
<name>A0A2Z5G6N8_9BACT</name>
<keyword evidence="1" id="KW-0472">Membrane</keyword>